<accession>A0ABU3K5B0</accession>
<name>A0ABU3K5B0_9BACT</name>
<sequence length="115" mass="12917">MPNIYKSGAFLQQCFSVHPLSLSFKMLTLPDKLGIACVNCKSRHRLTIGTISRIIGDSESHEDGAAMSLETCVTQHQAALHVTEVNVDRDIIQFRCRECKVGFQTIITLYETYQP</sequence>
<gene>
    <name evidence="1" type="ORF">PPG34_04505</name>
</gene>
<evidence type="ECO:0008006" key="3">
    <source>
        <dbReference type="Google" id="ProtNLM"/>
    </source>
</evidence>
<organism evidence="1 2">
    <name type="scientific">Candidatus Nitronereus thalassa</name>
    <dbReference type="NCBI Taxonomy" id="3020898"/>
    <lineage>
        <taxon>Bacteria</taxon>
        <taxon>Pseudomonadati</taxon>
        <taxon>Nitrospirota</taxon>
        <taxon>Nitrospiria</taxon>
        <taxon>Nitrospirales</taxon>
        <taxon>Nitrospiraceae</taxon>
        <taxon>Candidatus Nitronereus</taxon>
    </lineage>
</organism>
<dbReference type="RefSeq" id="WP_313831948.1">
    <property type="nucleotide sequence ID" value="NZ_JAQOUE010000001.1"/>
</dbReference>
<dbReference type="EMBL" id="JAQOUE010000001">
    <property type="protein sequence ID" value="MDT7041599.1"/>
    <property type="molecule type" value="Genomic_DNA"/>
</dbReference>
<protein>
    <recommendedName>
        <fullName evidence="3">C2H2-type domain-containing protein</fullName>
    </recommendedName>
</protein>
<keyword evidence="2" id="KW-1185">Reference proteome</keyword>
<evidence type="ECO:0000313" key="2">
    <source>
        <dbReference type="Proteomes" id="UP001250932"/>
    </source>
</evidence>
<proteinExistence type="predicted"/>
<evidence type="ECO:0000313" key="1">
    <source>
        <dbReference type="EMBL" id="MDT7041599.1"/>
    </source>
</evidence>
<dbReference type="Proteomes" id="UP001250932">
    <property type="component" value="Unassembled WGS sequence"/>
</dbReference>
<reference evidence="1 2" key="1">
    <citation type="journal article" date="2023" name="ISME J.">
        <title>Cultivation and genomic characterization of novel and ubiquitous marine nitrite-oxidizing bacteria from the Nitrospirales.</title>
        <authorList>
            <person name="Mueller A.J."/>
            <person name="Daebeler A."/>
            <person name="Herbold C.W."/>
            <person name="Kirkegaard R.H."/>
            <person name="Daims H."/>
        </authorList>
    </citation>
    <scope>NUCLEOTIDE SEQUENCE [LARGE SCALE GENOMIC DNA]</scope>
    <source>
        <strain evidence="1 2">EB</strain>
    </source>
</reference>
<comment type="caution">
    <text evidence="1">The sequence shown here is derived from an EMBL/GenBank/DDBJ whole genome shotgun (WGS) entry which is preliminary data.</text>
</comment>